<evidence type="ECO:0000259" key="3">
    <source>
        <dbReference type="Pfam" id="PF08327"/>
    </source>
</evidence>
<evidence type="ECO:0000313" key="4">
    <source>
        <dbReference type="EMBL" id="KRO70572.1"/>
    </source>
</evidence>
<dbReference type="Proteomes" id="UP000051934">
    <property type="component" value="Unassembled WGS sequence"/>
</dbReference>
<name>A0A0R2S6P3_9GAMM</name>
<reference evidence="4 5" key="1">
    <citation type="submission" date="2015-10" db="EMBL/GenBank/DDBJ databases">
        <title>Metagenome-Assembled Genomes uncover a global brackish microbiome.</title>
        <authorList>
            <person name="Hugerth L.W."/>
            <person name="Larsson J."/>
            <person name="Alneberg J."/>
            <person name="Lindh M.V."/>
            <person name="Legrand C."/>
            <person name="Pinhassi J."/>
            <person name="Andersson A.F."/>
        </authorList>
    </citation>
    <scope>NUCLEOTIDE SEQUENCE [LARGE SCALE GENOMIC DNA]</scope>
    <source>
        <strain evidence="4">BACL4 MAG-120507-bin80</strain>
    </source>
</reference>
<organism evidence="4 5">
    <name type="scientific">OM182 bacterium BACL3 MAG-120507-bin80</name>
    <dbReference type="NCBI Taxonomy" id="1655577"/>
    <lineage>
        <taxon>Bacteria</taxon>
        <taxon>Pseudomonadati</taxon>
        <taxon>Pseudomonadota</taxon>
        <taxon>Gammaproteobacteria</taxon>
        <taxon>OMG group</taxon>
        <taxon>OM182 clade</taxon>
    </lineage>
</organism>
<dbReference type="CDD" id="cd07814">
    <property type="entry name" value="SRPBCC_CalC_Aha1-like"/>
    <property type="match status" value="1"/>
</dbReference>
<comment type="caution">
    <text evidence="4">The sequence shown here is derived from an EMBL/GenBank/DDBJ whole genome shotgun (WGS) entry which is preliminary data.</text>
</comment>
<dbReference type="InterPro" id="IPR013538">
    <property type="entry name" value="ASHA1/2-like_C"/>
</dbReference>
<evidence type="ECO:0000313" key="5">
    <source>
        <dbReference type="Proteomes" id="UP000051934"/>
    </source>
</evidence>
<dbReference type="Pfam" id="PF08327">
    <property type="entry name" value="AHSA1"/>
    <property type="match status" value="1"/>
</dbReference>
<dbReference type="SUPFAM" id="SSF55961">
    <property type="entry name" value="Bet v1-like"/>
    <property type="match status" value="1"/>
</dbReference>
<dbReference type="InterPro" id="IPR023393">
    <property type="entry name" value="START-like_dom_sf"/>
</dbReference>
<dbReference type="EMBL" id="LIBB01000317">
    <property type="protein sequence ID" value="KRO70572.1"/>
    <property type="molecule type" value="Genomic_DNA"/>
</dbReference>
<dbReference type="AlphaFoldDB" id="A0A0R2S6P3"/>
<evidence type="ECO:0000256" key="2">
    <source>
        <dbReference type="SAM" id="MobiDB-lite"/>
    </source>
</evidence>
<accession>A0A0R2S6P3</accession>
<feature type="domain" description="Activator of Hsp90 ATPase homologue 1/2-like C-terminal" evidence="3">
    <location>
        <begin position="30"/>
        <end position="157"/>
    </location>
</feature>
<proteinExistence type="inferred from homology"/>
<sequence>MNDQLSMFGEPENKPAQKLTKASLSKTIPVSAEKLYDRWLIPTFAGNWMFGEHMGDDGVGDMNNEVRPGGAFNYTVIRKGCEIVCSGEYNVIDRPNRLSFSWLENGEETGLAAVEIQLEQAEEKTKLRVTLHVDRAIADDPSPIKQEWELRCKRLAAQLSRV</sequence>
<protein>
    <recommendedName>
        <fullName evidence="3">Activator of Hsp90 ATPase homologue 1/2-like C-terminal domain-containing protein</fullName>
    </recommendedName>
</protein>
<evidence type="ECO:0000256" key="1">
    <source>
        <dbReference type="ARBA" id="ARBA00006817"/>
    </source>
</evidence>
<feature type="region of interest" description="Disordered" evidence="2">
    <location>
        <begin position="1"/>
        <end position="22"/>
    </location>
</feature>
<comment type="similarity">
    <text evidence="1">Belongs to the AHA1 family.</text>
</comment>
<dbReference type="Gene3D" id="3.30.530.20">
    <property type="match status" value="1"/>
</dbReference>
<gene>
    <name evidence="4" type="ORF">ABR69_10980</name>
</gene>